<dbReference type="InterPro" id="IPR047165">
    <property type="entry name" value="RHG17/44/SH3BP1-like"/>
</dbReference>
<dbReference type="Gene3D" id="1.20.1270.60">
    <property type="entry name" value="Arfaptin homology (AH) domain/BAR domain"/>
    <property type="match status" value="1"/>
</dbReference>
<evidence type="ECO:0000256" key="1">
    <source>
        <dbReference type="ARBA" id="ARBA00022468"/>
    </source>
</evidence>
<evidence type="ECO:0000259" key="4">
    <source>
        <dbReference type="PROSITE" id="PS50238"/>
    </source>
</evidence>
<feature type="region of interest" description="Disordered" evidence="3">
    <location>
        <begin position="1175"/>
        <end position="1214"/>
    </location>
</feature>
<dbReference type="FunFam" id="1.10.555.10:FF:000001">
    <property type="entry name" value="Rho GTPase activating protein 44"/>
    <property type="match status" value="1"/>
</dbReference>
<feature type="compositionally biased region" description="Basic and acidic residues" evidence="3">
    <location>
        <begin position="1137"/>
        <end position="1149"/>
    </location>
</feature>
<evidence type="ECO:0000256" key="2">
    <source>
        <dbReference type="ARBA" id="ARBA00022553"/>
    </source>
</evidence>
<dbReference type="InterPro" id="IPR004148">
    <property type="entry name" value="BAR_dom"/>
</dbReference>
<feature type="compositionally biased region" description="Low complexity" evidence="3">
    <location>
        <begin position="1002"/>
        <end position="1011"/>
    </location>
</feature>
<dbReference type="Proteomes" id="UP000694843">
    <property type="component" value="Unplaced"/>
</dbReference>
<sequence length="1364" mass="147408">MNISNKLKRVKAQADHLFLRGEKTDVVGELRDAENKADSLRVMCEALKSAIEKTLITHNTPEDKRMRKLTESNGSEILKDVLNQLSSSATQDSNMLSEQLLLWSMLEHTVECQQALNLEVLKHDEEIETNVLSHLNKLMKEDFASYSKMKKLLKQYGQDLDTARSRYRSSAMPSSTAPSLKLESYKEEMDEAESKLEQFRDQYASELYVLLAKERFICNLVKQYLVIRQDFYSFSQKTFDNALPHILERLENSTQGPVFGCCLNEHLVITRRTLALPLEVCVKRLVEVGLLEEGLFRVAGSATKVKRLKAAFDANTIDSSSFASSSTDDCHKDVDVHVVAGVLKSYLRELPEPLLTHTLHSEWLEAAKIPDRDESLRKLWTVVQRLPKPNLQNLSYFMQFLSLLTQYLPYNKMTPNNLSIVIAPNLIWSPDENMTENIMSSTLGRNMSYGNYYRQIVEKLIENSEYFFPDRINFDVPKLSLPKPPETPLDGVGNESVPSVAGNTGGHVAGSMHKRNKSADLSRLDMSVLVNNFDVREQDSPKHPLRRKKQAPLPPQGTKIVDQSGDNSSSSSPEQSRSQQLVPTREAPTPQRVYPGLPNSSSTNDAKIMSKSTEGLFNSPNPPVPAVRAYGTVRTASVRKPNRPSIEPPKPPVVRLPEPSADGGGALGSHVVGLQPTGGVGINASVGASHSSGAEKSSGTNPLGVQDGVRAPNAGPATDIQAVVKPPRPSPPLLSNLEKSASASHVLEKINAVQLPAKGSLQNCDKTLGGDDKVPAATCINPSSTGPIDTQHPSPAQRAQKEENQASSSSSQHGLSSSQAASSTSQGPSTTQSASSASQAPIGFEIIHNEMQETSEVELRRPTQAPSEDAGHNTNFKAPLSSKEMFRKSLENIMQEQSSCPPVALPRHIDTSDEHDKNSQVSAADGQLASHPIPAARTIKDVLLGAANDKPELATRVDKPALPEKPMTLPRPPSSDRPPLAPRPSSNPNVKCLGSPAPPLDPSSSSNSNDGETCYAILPTETSSNSSPSPLGRRTTTEDLTAFADGHNSVSSDKSTVSVRTLKSGMRSKSVVSRKLTPHLSTPPTFDELSSHTSTNSVALPPASIAPNLESVGSSAGDSAFIAGDLATNGGSAEVPGRTEERQLEDKPGLDQASPAGNVPSAANRVSYIPRRASQGLLNAPQKSQNPSSGVESLPLGKKSEDNSSGVINVPKTDSNADVGKSTIGDVVQTGNVRHSIQALQNQIFGNHTLQNSAGQIIIKKKAVDAFAESKFPRHEPIEKSPIKGLPVQRMNSSIHEPQLRTNPSMVDEDISSTREESKPAGLISSLQLSKSSKVNDNAGDVSAGRQESSCDHISDDVSELSRL</sequence>
<feature type="region of interest" description="Disordered" evidence="3">
    <location>
        <begin position="1125"/>
        <end position="1162"/>
    </location>
</feature>
<proteinExistence type="predicted"/>
<dbReference type="PANTHER" id="PTHR14130">
    <property type="entry name" value="3BP-1 RELATED RHOGAP"/>
    <property type="match status" value="1"/>
</dbReference>
<dbReference type="Gene3D" id="1.10.555.10">
    <property type="entry name" value="Rho GTPase activation protein"/>
    <property type="match status" value="1"/>
</dbReference>
<feature type="compositionally biased region" description="Basic and acidic residues" evidence="3">
    <location>
        <begin position="1349"/>
        <end position="1364"/>
    </location>
</feature>
<reference evidence="6" key="1">
    <citation type="submission" date="2025-08" db="UniProtKB">
        <authorList>
            <consortium name="RefSeq"/>
        </authorList>
    </citation>
    <scope>IDENTIFICATION</scope>
    <source>
        <tissue evidence="6">Whole organism</tissue>
    </source>
</reference>
<name>A0A8B7NTR1_HYAAZ</name>
<dbReference type="GeneID" id="108673793"/>
<dbReference type="Pfam" id="PF00620">
    <property type="entry name" value="RhoGAP"/>
    <property type="match status" value="1"/>
</dbReference>
<evidence type="ECO:0000313" key="5">
    <source>
        <dbReference type="Proteomes" id="UP000694843"/>
    </source>
</evidence>
<feature type="region of interest" description="Disordered" evidence="3">
    <location>
        <begin position="896"/>
        <end position="932"/>
    </location>
</feature>
<dbReference type="OMA" id="DENMTEN"/>
<feature type="compositionally biased region" description="Basic and acidic residues" evidence="3">
    <location>
        <begin position="907"/>
        <end position="918"/>
    </location>
</feature>
<feature type="compositionally biased region" description="Polar residues" evidence="3">
    <location>
        <begin position="1181"/>
        <end position="1191"/>
    </location>
</feature>
<dbReference type="PANTHER" id="PTHR14130:SF14">
    <property type="entry name" value="RHO GTPASE-ACTIVATING PROTEIN 92B"/>
    <property type="match status" value="1"/>
</dbReference>
<evidence type="ECO:0000313" key="6">
    <source>
        <dbReference type="RefSeq" id="XP_018017154.1"/>
    </source>
</evidence>
<dbReference type="InterPro" id="IPR008936">
    <property type="entry name" value="Rho_GTPase_activation_prot"/>
</dbReference>
<evidence type="ECO:0000256" key="3">
    <source>
        <dbReference type="SAM" id="MobiDB-lite"/>
    </source>
</evidence>
<dbReference type="SUPFAM" id="SSF103657">
    <property type="entry name" value="BAR/IMD domain-like"/>
    <property type="match status" value="1"/>
</dbReference>
<dbReference type="InterPro" id="IPR027267">
    <property type="entry name" value="AH/BAR_dom_sf"/>
</dbReference>
<feature type="region of interest" description="Disordered" evidence="3">
    <location>
        <begin position="485"/>
        <end position="519"/>
    </location>
</feature>
<dbReference type="OrthoDB" id="19923at2759"/>
<feature type="region of interest" description="Disordered" evidence="3">
    <location>
        <begin position="1294"/>
        <end position="1364"/>
    </location>
</feature>
<dbReference type="GO" id="GO:0035020">
    <property type="term" value="P:regulation of Rac protein signal transduction"/>
    <property type="evidence" value="ECO:0007669"/>
    <property type="project" value="TreeGrafter"/>
</dbReference>
<dbReference type="PROSITE" id="PS50238">
    <property type="entry name" value="RHOGAP"/>
    <property type="match status" value="1"/>
</dbReference>
<protein>
    <submittedName>
        <fullName evidence="6">Rho GTPase-activating protein 44</fullName>
    </submittedName>
</protein>
<dbReference type="GO" id="GO:0032956">
    <property type="term" value="P:regulation of actin cytoskeleton organization"/>
    <property type="evidence" value="ECO:0007669"/>
    <property type="project" value="TreeGrafter"/>
</dbReference>
<dbReference type="InterPro" id="IPR000198">
    <property type="entry name" value="RhoGAP_dom"/>
</dbReference>
<dbReference type="GO" id="GO:0005737">
    <property type="term" value="C:cytoplasm"/>
    <property type="evidence" value="ECO:0007669"/>
    <property type="project" value="InterPro"/>
</dbReference>
<keyword evidence="2" id="KW-0597">Phosphoprotein</keyword>
<gene>
    <name evidence="6" type="primary">LOC108673793</name>
</gene>
<dbReference type="SMART" id="SM00324">
    <property type="entry name" value="RhoGAP"/>
    <property type="match status" value="1"/>
</dbReference>
<feature type="compositionally biased region" description="Polar residues" evidence="3">
    <location>
        <begin position="686"/>
        <end position="703"/>
    </location>
</feature>
<feature type="compositionally biased region" description="Low complexity" evidence="3">
    <location>
        <begin position="563"/>
        <end position="580"/>
    </location>
</feature>
<feature type="compositionally biased region" description="Polar residues" evidence="3">
    <location>
        <begin position="1203"/>
        <end position="1214"/>
    </location>
</feature>
<dbReference type="RefSeq" id="XP_018017154.1">
    <property type="nucleotide sequence ID" value="XM_018161665.2"/>
</dbReference>
<feature type="compositionally biased region" description="Basic and acidic residues" evidence="3">
    <location>
        <begin position="949"/>
        <end position="962"/>
    </location>
</feature>
<feature type="compositionally biased region" description="Polar residues" evidence="3">
    <location>
        <begin position="1048"/>
        <end position="1061"/>
    </location>
</feature>
<dbReference type="Pfam" id="PF03114">
    <property type="entry name" value="BAR"/>
    <property type="match status" value="1"/>
</dbReference>
<feature type="compositionally biased region" description="Low complexity" evidence="3">
    <location>
        <begin position="805"/>
        <end position="840"/>
    </location>
</feature>
<feature type="compositionally biased region" description="Basic and acidic residues" evidence="3">
    <location>
        <begin position="847"/>
        <end position="861"/>
    </location>
</feature>
<feature type="domain" description="Rho-GAP" evidence="4">
    <location>
        <begin position="261"/>
        <end position="468"/>
    </location>
</feature>
<organism evidence="5 6">
    <name type="scientific">Hyalella azteca</name>
    <name type="common">Amphipod</name>
    <dbReference type="NCBI Taxonomy" id="294128"/>
    <lineage>
        <taxon>Eukaryota</taxon>
        <taxon>Metazoa</taxon>
        <taxon>Ecdysozoa</taxon>
        <taxon>Arthropoda</taxon>
        <taxon>Crustacea</taxon>
        <taxon>Multicrustacea</taxon>
        <taxon>Malacostraca</taxon>
        <taxon>Eumalacostraca</taxon>
        <taxon>Peracarida</taxon>
        <taxon>Amphipoda</taxon>
        <taxon>Senticaudata</taxon>
        <taxon>Talitrida</taxon>
        <taxon>Talitroidea</taxon>
        <taxon>Hyalellidae</taxon>
        <taxon>Hyalella</taxon>
    </lineage>
</organism>
<feature type="compositionally biased region" description="Polar residues" evidence="3">
    <location>
        <begin position="1294"/>
        <end position="1305"/>
    </location>
</feature>
<feature type="compositionally biased region" description="Pro residues" evidence="3">
    <location>
        <begin position="969"/>
        <end position="982"/>
    </location>
</feature>
<accession>A0A8B7NTR1</accession>
<feature type="region of interest" description="Disordered" evidence="3">
    <location>
        <begin position="635"/>
        <end position="879"/>
    </location>
</feature>
<feature type="region of interest" description="Disordered" evidence="3">
    <location>
        <begin position="947"/>
        <end position="1113"/>
    </location>
</feature>
<dbReference type="KEGG" id="hazt:108673793"/>
<dbReference type="GO" id="GO:0007165">
    <property type="term" value="P:signal transduction"/>
    <property type="evidence" value="ECO:0007669"/>
    <property type="project" value="InterPro"/>
</dbReference>
<keyword evidence="5" id="KW-1185">Reference proteome</keyword>
<feature type="compositionally biased region" description="Polar residues" evidence="3">
    <location>
        <begin position="780"/>
        <end position="794"/>
    </location>
</feature>
<dbReference type="GO" id="GO:0005096">
    <property type="term" value="F:GTPase activator activity"/>
    <property type="evidence" value="ECO:0007669"/>
    <property type="project" value="UniProtKB-KW"/>
</dbReference>
<dbReference type="SUPFAM" id="SSF48350">
    <property type="entry name" value="GTPase activation domain, GAP"/>
    <property type="match status" value="1"/>
</dbReference>
<feature type="region of interest" description="Disordered" evidence="3">
    <location>
        <begin position="535"/>
        <end position="606"/>
    </location>
</feature>
<keyword evidence="1" id="KW-0343">GTPase activation</keyword>